<comment type="caution">
    <text evidence="1">The sequence shown here is derived from an EMBL/GenBank/DDBJ whole genome shotgun (WGS) entry which is preliminary data.</text>
</comment>
<evidence type="ECO:0000313" key="1">
    <source>
        <dbReference type="EMBL" id="RSH78341.1"/>
    </source>
</evidence>
<proteinExistence type="predicted"/>
<protein>
    <submittedName>
        <fullName evidence="1">Uncharacterized protein</fullName>
    </submittedName>
</protein>
<dbReference type="GeneID" id="39586604"/>
<name>A0A427XHI7_9TREE</name>
<sequence>MSNIGGSPDHNTAFLAAATRKCTGVPGTGFNPFYNCIPMVVPVNPTYAGIIIRRKVVCQFCGEFMWFAATKTELLAEKQQQQ</sequence>
<dbReference type="EMBL" id="RSCE01000012">
    <property type="protein sequence ID" value="RSH78341.1"/>
    <property type="molecule type" value="Genomic_DNA"/>
</dbReference>
<organism evidence="1 2">
    <name type="scientific">Apiotrichum porosum</name>
    <dbReference type="NCBI Taxonomy" id="105984"/>
    <lineage>
        <taxon>Eukaryota</taxon>
        <taxon>Fungi</taxon>
        <taxon>Dikarya</taxon>
        <taxon>Basidiomycota</taxon>
        <taxon>Agaricomycotina</taxon>
        <taxon>Tremellomycetes</taxon>
        <taxon>Trichosporonales</taxon>
        <taxon>Trichosporonaceae</taxon>
        <taxon>Apiotrichum</taxon>
    </lineage>
</organism>
<reference evidence="1 2" key="1">
    <citation type="submission" date="2018-11" db="EMBL/GenBank/DDBJ databases">
        <title>Genome sequence of Apiotrichum porosum DSM 27194.</title>
        <authorList>
            <person name="Aliyu H."/>
            <person name="Gorte O."/>
            <person name="Ochsenreither K."/>
        </authorList>
    </citation>
    <scope>NUCLEOTIDE SEQUENCE [LARGE SCALE GENOMIC DNA]</scope>
    <source>
        <strain evidence="1 2">DSM 27194</strain>
    </source>
</reference>
<accession>A0A427XHI7</accession>
<dbReference type="RefSeq" id="XP_028473488.1">
    <property type="nucleotide sequence ID" value="XM_028617810.1"/>
</dbReference>
<evidence type="ECO:0000313" key="2">
    <source>
        <dbReference type="Proteomes" id="UP000279236"/>
    </source>
</evidence>
<dbReference type="Proteomes" id="UP000279236">
    <property type="component" value="Unassembled WGS sequence"/>
</dbReference>
<dbReference type="AlphaFoldDB" id="A0A427XHI7"/>
<gene>
    <name evidence="1" type="ORF">EHS24_002061</name>
</gene>
<keyword evidence="2" id="KW-1185">Reference proteome</keyword>